<dbReference type="AlphaFoldDB" id="A0A8J8NLC0"/>
<feature type="transmembrane region" description="Helical" evidence="1">
    <location>
        <begin position="213"/>
        <end position="236"/>
    </location>
</feature>
<accession>A0A8J8NLC0</accession>
<name>A0A8J8NLC0_HALGN</name>
<dbReference type="Proteomes" id="UP000785679">
    <property type="component" value="Unassembled WGS sequence"/>
</dbReference>
<comment type="caution">
    <text evidence="2">The sequence shown here is derived from an EMBL/GenBank/DDBJ whole genome shotgun (WGS) entry which is preliminary data.</text>
</comment>
<feature type="transmembrane region" description="Helical" evidence="1">
    <location>
        <begin position="61"/>
        <end position="79"/>
    </location>
</feature>
<keyword evidence="1" id="KW-1133">Transmembrane helix</keyword>
<keyword evidence="1" id="KW-0812">Transmembrane</keyword>
<evidence type="ECO:0000256" key="1">
    <source>
        <dbReference type="SAM" id="Phobius"/>
    </source>
</evidence>
<gene>
    <name evidence="2" type="ORF">FGO68_gene10182</name>
</gene>
<organism evidence="2 3">
    <name type="scientific">Halteria grandinella</name>
    <dbReference type="NCBI Taxonomy" id="5974"/>
    <lineage>
        <taxon>Eukaryota</taxon>
        <taxon>Sar</taxon>
        <taxon>Alveolata</taxon>
        <taxon>Ciliophora</taxon>
        <taxon>Intramacronucleata</taxon>
        <taxon>Spirotrichea</taxon>
        <taxon>Stichotrichia</taxon>
        <taxon>Sporadotrichida</taxon>
        <taxon>Halteriidae</taxon>
        <taxon>Halteria</taxon>
    </lineage>
</organism>
<keyword evidence="1" id="KW-0472">Membrane</keyword>
<feature type="transmembrane region" description="Helical" evidence="1">
    <location>
        <begin position="248"/>
        <end position="270"/>
    </location>
</feature>
<reference evidence="2" key="1">
    <citation type="submission" date="2019-06" db="EMBL/GenBank/DDBJ databases">
        <authorList>
            <person name="Zheng W."/>
        </authorList>
    </citation>
    <scope>NUCLEOTIDE SEQUENCE</scope>
    <source>
        <strain evidence="2">QDHG01</strain>
    </source>
</reference>
<sequence length="276" mass="30639">MTSHPALEILSSPPLASALSDFLQLIPMSITNHIFVGVIGALLPLLNYIGFLLFNKNIKNLGGFIYIGQLISTVTLYSIPASLVMLAINFVLSLFRLEMILNYFPFQQILQFTFTPYMYYAAPILHILALLSAQLQKSADIVAELEQTGTPTLADYVQIVSDIITVPLDGISINMVPFYIFAGYSFSAVKWISNNSNTPQAQSLRDLQITRSLLYYFPIAGLYANWLNFMLTVVQVNASIDIDSLSSVVFISFVGIISYMEFVLPATLNLGEMIYA</sequence>
<dbReference type="EMBL" id="RRYP01012641">
    <property type="protein sequence ID" value="TNV76979.1"/>
    <property type="molecule type" value="Genomic_DNA"/>
</dbReference>
<protein>
    <submittedName>
        <fullName evidence="2">Uncharacterized protein</fullName>
    </submittedName>
</protein>
<keyword evidence="3" id="KW-1185">Reference proteome</keyword>
<feature type="transmembrane region" description="Helical" evidence="1">
    <location>
        <begin position="34"/>
        <end position="54"/>
    </location>
</feature>
<evidence type="ECO:0000313" key="3">
    <source>
        <dbReference type="Proteomes" id="UP000785679"/>
    </source>
</evidence>
<evidence type="ECO:0000313" key="2">
    <source>
        <dbReference type="EMBL" id="TNV76979.1"/>
    </source>
</evidence>
<proteinExistence type="predicted"/>
<feature type="transmembrane region" description="Helical" evidence="1">
    <location>
        <begin position="117"/>
        <end position="135"/>
    </location>
</feature>